<dbReference type="EMBL" id="DROK01000157">
    <property type="protein sequence ID" value="HHI97298.1"/>
    <property type="molecule type" value="Genomic_DNA"/>
</dbReference>
<feature type="domain" description="Polymerase/histidinol phosphatase N-terminal" evidence="1">
    <location>
        <begin position="10"/>
        <end position="76"/>
    </location>
</feature>
<dbReference type="GO" id="GO:0035312">
    <property type="term" value="F:5'-3' DNA exonuclease activity"/>
    <property type="evidence" value="ECO:0007669"/>
    <property type="project" value="TreeGrafter"/>
</dbReference>
<dbReference type="GO" id="GO:0004534">
    <property type="term" value="F:5'-3' RNA exonuclease activity"/>
    <property type="evidence" value="ECO:0007669"/>
    <property type="project" value="TreeGrafter"/>
</dbReference>
<dbReference type="InterPro" id="IPR052018">
    <property type="entry name" value="PHP_domain"/>
</dbReference>
<dbReference type="AlphaFoldDB" id="A0A7V5P0B0"/>
<comment type="caution">
    <text evidence="2">The sequence shown here is derived from an EMBL/GenBank/DDBJ whole genome shotgun (WGS) entry which is preliminary data.</text>
</comment>
<dbReference type="CDD" id="cd07432">
    <property type="entry name" value="PHP_HisPPase"/>
    <property type="match status" value="1"/>
</dbReference>
<dbReference type="SMART" id="SM00481">
    <property type="entry name" value="POLIIIAc"/>
    <property type="match status" value="1"/>
</dbReference>
<proteinExistence type="predicted"/>
<dbReference type="InterPro" id="IPR016195">
    <property type="entry name" value="Pol/histidinol_Pase-like"/>
</dbReference>
<dbReference type="Proteomes" id="UP000886101">
    <property type="component" value="Unassembled WGS sequence"/>
</dbReference>
<dbReference type="InterPro" id="IPR003141">
    <property type="entry name" value="Pol/His_phosphatase_N"/>
</dbReference>
<organism evidence="2">
    <name type="scientific">Thermodesulfatator atlanticus</name>
    <dbReference type="NCBI Taxonomy" id="501497"/>
    <lineage>
        <taxon>Bacteria</taxon>
        <taxon>Pseudomonadati</taxon>
        <taxon>Thermodesulfobacteriota</taxon>
        <taxon>Thermodesulfobacteria</taxon>
        <taxon>Thermodesulfobacteriales</taxon>
        <taxon>Thermodesulfatatoraceae</taxon>
        <taxon>Thermodesulfatator</taxon>
    </lineage>
</organism>
<dbReference type="InterPro" id="IPR004013">
    <property type="entry name" value="PHP_dom"/>
</dbReference>
<accession>A0A7V5P0B0</accession>
<name>A0A7V5P0B0_9BACT</name>
<dbReference type="Gene3D" id="3.20.20.140">
    <property type="entry name" value="Metal-dependent hydrolases"/>
    <property type="match status" value="1"/>
</dbReference>
<sequence length="223" mass="24785">MATPEKGFLLDLHLHTDVSPCGGQSLKECLLRAKACGLHLVCITDHFSTEAASELPQLKEKDLPQAVVGMEYSTRDGDFILLAPQKVPYWPRGLSTEEISWEIHRLGGIIIWAHPFRWGRKVREEILEKGLVDAIEVLNGRTSPLENEKAYLLAEAYGLPATAGSDAHFPDEIGTVANLCPERIEDAAQLIAAIKEGLLKPVVLSRDLRRFYKRNLGIIDKPL</sequence>
<evidence type="ECO:0000259" key="1">
    <source>
        <dbReference type="SMART" id="SM00481"/>
    </source>
</evidence>
<protein>
    <submittedName>
        <fullName evidence="2">PHP domain-containing protein</fullName>
    </submittedName>
</protein>
<dbReference type="PANTHER" id="PTHR42924">
    <property type="entry name" value="EXONUCLEASE"/>
    <property type="match status" value="1"/>
</dbReference>
<evidence type="ECO:0000313" key="2">
    <source>
        <dbReference type="EMBL" id="HHI97298.1"/>
    </source>
</evidence>
<reference evidence="2" key="1">
    <citation type="journal article" date="2020" name="mSystems">
        <title>Genome- and Community-Level Interaction Insights into Carbon Utilization and Element Cycling Functions of Hydrothermarchaeota in Hydrothermal Sediment.</title>
        <authorList>
            <person name="Zhou Z."/>
            <person name="Liu Y."/>
            <person name="Xu W."/>
            <person name="Pan J."/>
            <person name="Luo Z.H."/>
            <person name="Li M."/>
        </authorList>
    </citation>
    <scope>NUCLEOTIDE SEQUENCE [LARGE SCALE GENOMIC DNA]</scope>
    <source>
        <strain evidence="2">HyVt-533</strain>
    </source>
</reference>
<dbReference type="Pfam" id="PF02811">
    <property type="entry name" value="PHP"/>
    <property type="match status" value="1"/>
</dbReference>
<dbReference type="Pfam" id="PF13263">
    <property type="entry name" value="PHP_C"/>
    <property type="match status" value="1"/>
</dbReference>
<gene>
    <name evidence="2" type="ORF">ENJ96_05535</name>
</gene>
<dbReference type="PANTHER" id="PTHR42924:SF3">
    <property type="entry name" value="POLYMERASE_HISTIDINOL PHOSPHATASE N-TERMINAL DOMAIN-CONTAINING PROTEIN"/>
    <property type="match status" value="1"/>
</dbReference>
<dbReference type="SUPFAM" id="SSF89550">
    <property type="entry name" value="PHP domain-like"/>
    <property type="match status" value="1"/>
</dbReference>